<proteinExistence type="predicted"/>
<dbReference type="Proteomes" id="UP000885750">
    <property type="component" value="Unassembled WGS sequence"/>
</dbReference>
<dbReference type="GO" id="GO:0016788">
    <property type="term" value="F:hydrolase activity, acting on ester bonds"/>
    <property type="evidence" value="ECO:0007669"/>
    <property type="project" value="UniProtKB-ARBA"/>
</dbReference>
<name>A0A7V2SZA5_LEUMU</name>
<feature type="non-terminal residue" evidence="3">
    <location>
        <position position="1"/>
    </location>
</feature>
<comment type="caution">
    <text evidence="3">The sequence shown here is derived from an EMBL/GenBank/DDBJ whole genome shotgun (WGS) entry which is preliminary data.</text>
</comment>
<evidence type="ECO:0000313" key="3">
    <source>
        <dbReference type="EMBL" id="HFC91757.1"/>
    </source>
</evidence>
<organism evidence="3">
    <name type="scientific">Leucothrix mucor</name>
    <dbReference type="NCBI Taxonomy" id="45248"/>
    <lineage>
        <taxon>Bacteria</taxon>
        <taxon>Pseudomonadati</taxon>
        <taxon>Pseudomonadota</taxon>
        <taxon>Gammaproteobacteria</taxon>
        <taxon>Thiotrichales</taxon>
        <taxon>Thiotrichaceae</taxon>
        <taxon>Leucothrix</taxon>
    </lineage>
</organism>
<feature type="domain" description="Sialate O-acetylesterase" evidence="2">
    <location>
        <begin position="17"/>
        <end position="234"/>
    </location>
</feature>
<dbReference type="PANTHER" id="PTHR31988:SF19">
    <property type="entry name" value="9-O-ACETYL-N-ACETYLNEURAMINIC ACID DEACETYLASE-RELATED"/>
    <property type="match status" value="1"/>
</dbReference>
<dbReference type="PANTHER" id="PTHR31988">
    <property type="entry name" value="ESTERASE, PUTATIVE (DUF303)-RELATED"/>
    <property type="match status" value="1"/>
</dbReference>
<dbReference type="Pfam" id="PF03629">
    <property type="entry name" value="SASA"/>
    <property type="match status" value="1"/>
</dbReference>
<dbReference type="AlphaFoldDB" id="A0A7V2SZA5"/>
<protein>
    <recommendedName>
        <fullName evidence="2">Sialate O-acetylesterase domain-containing protein</fullName>
    </recommendedName>
</protein>
<dbReference type="InterPro" id="IPR036514">
    <property type="entry name" value="SGNH_hydro_sf"/>
</dbReference>
<gene>
    <name evidence="3" type="ORF">ENJ51_02975</name>
</gene>
<sequence length="234" mass="26184">PITAFSKAELTPPTKPLRVYLLLGQSNMSGQGKVAELTASYKTLPKNVEIYLHGKLAKIANLSKFGPEVAFAHSLAKKYPAALIRLIKFAPGGSLMKDWTSKARGKHYDTLIKQVKKISQGKIPKISGVLWMHGERDSKSVQLANHYKQSMQTFINMLQHDFHNKKIPFAIARISIPEAFRPAIPNIRAVQEQMAKSSPYIKMISTDDLSKTNDQVHFDTKGQLLLGKRFAQVM</sequence>
<reference evidence="3" key="1">
    <citation type="journal article" date="2020" name="mSystems">
        <title>Genome- and Community-Level Interaction Insights into Carbon Utilization and Element Cycling Functions of Hydrothermarchaeota in Hydrothermal Sediment.</title>
        <authorList>
            <person name="Zhou Z."/>
            <person name="Liu Y."/>
            <person name="Xu W."/>
            <person name="Pan J."/>
            <person name="Luo Z.H."/>
            <person name="Li M."/>
        </authorList>
    </citation>
    <scope>NUCLEOTIDE SEQUENCE [LARGE SCALE GENOMIC DNA]</scope>
    <source>
        <strain evidence="3">HyVt-493</strain>
    </source>
</reference>
<dbReference type="SUPFAM" id="SSF52266">
    <property type="entry name" value="SGNH hydrolase"/>
    <property type="match status" value="1"/>
</dbReference>
<evidence type="ECO:0000259" key="2">
    <source>
        <dbReference type="Pfam" id="PF03629"/>
    </source>
</evidence>
<accession>A0A7V2SZA5</accession>
<dbReference type="InterPro" id="IPR052940">
    <property type="entry name" value="Carb_Esterase_6"/>
</dbReference>
<evidence type="ECO:0000256" key="1">
    <source>
        <dbReference type="ARBA" id="ARBA00022801"/>
    </source>
</evidence>
<dbReference type="EMBL" id="DRMS01000125">
    <property type="protein sequence ID" value="HFC91757.1"/>
    <property type="molecule type" value="Genomic_DNA"/>
</dbReference>
<dbReference type="Gene3D" id="3.40.50.1110">
    <property type="entry name" value="SGNH hydrolase"/>
    <property type="match status" value="1"/>
</dbReference>
<keyword evidence="1" id="KW-0378">Hydrolase</keyword>
<dbReference type="InterPro" id="IPR005181">
    <property type="entry name" value="SASA"/>
</dbReference>